<dbReference type="Pfam" id="PF01739">
    <property type="entry name" value="CheR"/>
    <property type="match status" value="1"/>
</dbReference>
<dbReference type="SUPFAM" id="SSF53335">
    <property type="entry name" value="S-adenosyl-L-methionine-dependent methyltransferases"/>
    <property type="match status" value="1"/>
</dbReference>
<feature type="compositionally biased region" description="Polar residues" evidence="5">
    <location>
        <begin position="326"/>
        <end position="340"/>
    </location>
</feature>
<keyword evidence="1 7" id="KW-0489">Methyltransferase</keyword>
<dbReference type="PROSITE" id="PS50123">
    <property type="entry name" value="CHER"/>
    <property type="match status" value="1"/>
</dbReference>
<keyword evidence="4" id="KW-0802">TPR repeat</keyword>
<dbReference type="PANTHER" id="PTHR24422:SF19">
    <property type="entry name" value="CHEMOTAXIS PROTEIN METHYLTRANSFERASE"/>
    <property type="match status" value="1"/>
</dbReference>
<evidence type="ECO:0000313" key="8">
    <source>
        <dbReference type="Proteomes" id="UP000242915"/>
    </source>
</evidence>
<dbReference type="InterPro" id="IPR019734">
    <property type="entry name" value="TPR_rpt"/>
</dbReference>
<dbReference type="CDD" id="cd02440">
    <property type="entry name" value="AdoMet_MTases"/>
    <property type="match status" value="1"/>
</dbReference>
<dbReference type="InterPro" id="IPR000780">
    <property type="entry name" value="CheR_MeTrfase"/>
</dbReference>
<evidence type="ECO:0000256" key="3">
    <source>
        <dbReference type="ARBA" id="ARBA00022691"/>
    </source>
</evidence>
<dbReference type="Gene3D" id="1.25.40.10">
    <property type="entry name" value="Tetratricopeptide repeat domain"/>
    <property type="match status" value="1"/>
</dbReference>
<dbReference type="InterPro" id="IPR029063">
    <property type="entry name" value="SAM-dependent_MTases_sf"/>
</dbReference>
<dbReference type="SMART" id="SM00138">
    <property type="entry name" value="MeTrc"/>
    <property type="match status" value="1"/>
</dbReference>
<dbReference type="GO" id="GO:0008757">
    <property type="term" value="F:S-adenosylmethionine-dependent methyltransferase activity"/>
    <property type="evidence" value="ECO:0007669"/>
    <property type="project" value="InterPro"/>
</dbReference>
<feature type="repeat" description="TPR" evidence="4">
    <location>
        <begin position="377"/>
        <end position="410"/>
    </location>
</feature>
<proteinExistence type="predicted"/>
<dbReference type="PROSITE" id="PS50005">
    <property type="entry name" value="TPR"/>
    <property type="match status" value="1"/>
</dbReference>
<evidence type="ECO:0000259" key="6">
    <source>
        <dbReference type="PROSITE" id="PS50123"/>
    </source>
</evidence>
<dbReference type="InterPro" id="IPR022642">
    <property type="entry name" value="CheR_C"/>
</dbReference>
<dbReference type="InterPro" id="IPR011990">
    <property type="entry name" value="TPR-like_helical_dom_sf"/>
</dbReference>
<evidence type="ECO:0000313" key="7">
    <source>
        <dbReference type="EMBL" id="SNR83469.1"/>
    </source>
</evidence>
<reference evidence="8" key="1">
    <citation type="submission" date="2017-06" db="EMBL/GenBank/DDBJ databases">
        <authorList>
            <person name="Varghese N."/>
            <person name="Submissions S."/>
        </authorList>
    </citation>
    <scope>NUCLEOTIDE SEQUENCE [LARGE SCALE GENOMIC DNA]</scope>
    <source>
        <strain evidence="8">CIP 108523</strain>
    </source>
</reference>
<organism evidence="7 8">
    <name type="scientific">Pseudomonas segetis</name>
    <dbReference type="NCBI Taxonomy" id="298908"/>
    <lineage>
        <taxon>Bacteria</taxon>
        <taxon>Pseudomonadati</taxon>
        <taxon>Pseudomonadota</taxon>
        <taxon>Gammaproteobacteria</taxon>
        <taxon>Pseudomonadales</taxon>
        <taxon>Pseudomonadaceae</taxon>
        <taxon>Pseudomonas</taxon>
    </lineage>
</organism>
<keyword evidence="3" id="KW-0949">S-adenosyl-L-methionine</keyword>
<name>A0A238ZK20_9PSED</name>
<evidence type="ECO:0000256" key="1">
    <source>
        <dbReference type="ARBA" id="ARBA00022603"/>
    </source>
</evidence>
<dbReference type="GO" id="GO:0032259">
    <property type="term" value="P:methylation"/>
    <property type="evidence" value="ECO:0007669"/>
    <property type="project" value="UniProtKB-KW"/>
</dbReference>
<evidence type="ECO:0000256" key="4">
    <source>
        <dbReference type="PROSITE-ProRule" id="PRU00339"/>
    </source>
</evidence>
<gene>
    <name evidence="7" type="ORF">SAMN05216255_0478</name>
</gene>
<dbReference type="AlphaFoldDB" id="A0A238ZK20"/>
<dbReference type="Proteomes" id="UP000242915">
    <property type="component" value="Unassembled WGS sequence"/>
</dbReference>
<dbReference type="PRINTS" id="PR00996">
    <property type="entry name" value="CHERMTFRASE"/>
</dbReference>
<keyword evidence="8" id="KW-1185">Reference proteome</keyword>
<dbReference type="PANTHER" id="PTHR24422">
    <property type="entry name" value="CHEMOTAXIS PROTEIN METHYLTRANSFERASE"/>
    <property type="match status" value="1"/>
</dbReference>
<protein>
    <submittedName>
        <fullName evidence="7">Chemotaxis protein methyltransferase WspC</fullName>
    </submittedName>
</protein>
<accession>A0A238ZK20</accession>
<dbReference type="EMBL" id="FZOG01000001">
    <property type="protein sequence ID" value="SNR83469.1"/>
    <property type="molecule type" value="Genomic_DNA"/>
</dbReference>
<dbReference type="InterPro" id="IPR050903">
    <property type="entry name" value="Bact_Chemotaxis_MeTrfase"/>
</dbReference>
<dbReference type="Gene3D" id="3.40.50.150">
    <property type="entry name" value="Vaccinia Virus protein VP39"/>
    <property type="match status" value="1"/>
</dbReference>
<keyword evidence="2 7" id="KW-0808">Transferase</keyword>
<evidence type="ECO:0000256" key="5">
    <source>
        <dbReference type="SAM" id="MobiDB-lite"/>
    </source>
</evidence>
<evidence type="ECO:0000256" key="2">
    <source>
        <dbReference type="ARBA" id="ARBA00022679"/>
    </source>
</evidence>
<feature type="domain" description="CheR-type methyltransferase" evidence="6">
    <location>
        <begin position="19"/>
        <end position="256"/>
    </location>
</feature>
<feature type="region of interest" description="Disordered" evidence="5">
    <location>
        <begin position="310"/>
        <end position="340"/>
    </location>
</feature>
<dbReference type="SUPFAM" id="SSF48452">
    <property type="entry name" value="TPR-like"/>
    <property type="match status" value="1"/>
</dbReference>
<sequence>MKSGRCWCVMQLMIQLMNERFEQLLKRKIGLDVESVGQTVIERAIRQRIKATASTDEEAYWQQLQVSADEQHALVEAVVVPETWFFRYPESFNLLARLAQVRLSELKASRPLRIISIPCSTGEEPYSIVMALLDGGLAPETFRVEALDVSERVLEVAGKAVYGRNSFRGDNLGFRERYFSLEADRYRLAESVREKVSLQCANVLDASLHNTRQPYDFVFCRNLLIYFDRPTQLKALQALKRLLAPGGAMFTGPAETGLFSQNGMQALGVPLSFVFKLADASATASTQGLNDRSGPQPLAARLKLPAKPVMAPPRQTKPVAPRPALSSLSTVTGKNTQAKPDATTDQLAAIEALANSGRTAEALKACDALLATQGPSAGLFYWFGLLHDTAGSSDEAQNYYRKALYLEPEHIEALSHLAMLLEARGDQAGARRLRLRASRGVNNSGR</sequence>